<keyword evidence="10" id="KW-0539">Nucleus</keyword>
<keyword evidence="4 11" id="KW-0808">Transferase</keyword>
<dbReference type="Pfam" id="PF05000">
    <property type="entry name" value="RNA_pol_Rpb1_4"/>
    <property type="match status" value="1"/>
</dbReference>
<dbReference type="SMART" id="SM00663">
    <property type="entry name" value="RPOLA_N"/>
    <property type="match status" value="1"/>
</dbReference>
<feature type="compositionally biased region" description="Basic and acidic residues" evidence="12">
    <location>
        <begin position="334"/>
        <end position="350"/>
    </location>
</feature>
<evidence type="ECO:0000256" key="9">
    <source>
        <dbReference type="ARBA" id="ARBA00023163"/>
    </source>
</evidence>
<feature type="compositionally biased region" description="Basic and acidic residues" evidence="12">
    <location>
        <begin position="1711"/>
        <end position="1721"/>
    </location>
</feature>
<feature type="region of interest" description="Disordered" evidence="12">
    <location>
        <begin position="293"/>
        <end position="390"/>
    </location>
</feature>
<accession>A0ABD3PH99</accession>
<feature type="compositionally biased region" description="Basic and acidic residues" evidence="12">
    <location>
        <begin position="1664"/>
        <end position="1675"/>
    </location>
</feature>
<keyword evidence="15" id="KW-1185">Reference proteome</keyword>
<reference evidence="14 15" key="1">
    <citation type="journal article" date="2020" name="G3 (Bethesda)">
        <title>Improved Reference Genome for Cyclotella cryptica CCMP332, a Model for Cell Wall Morphogenesis, Salinity Adaptation, and Lipid Production in Diatoms (Bacillariophyta).</title>
        <authorList>
            <person name="Roberts W.R."/>
            <person name="Downey K.M."/>
            <person name="Ruck E.C."/>
            <person name="Traller J.C."/>
            <person name="Alverson A.J."/>
        </authorList>
    </citation>
    <scope>NUCLEOTIDE SEQUENCE [LARGE SCALE GENOMIC DNA]</scope>
    <source>
        <strain evidence="14 15">CCMP332</strain>
    </source>
</reference>
<feature type="compositionally biased region" description="Acidic residues" evidence="12">
    <location>
        <begin position="311"/>
        <end position="333"/>
    </location>
</feature>
<keyword evidence="5 11" id="KW-0548">Nucleotidyltransferase</keyword>
<comment type="function">
    <text evidence="11">DNA-dependent RNA polymerase catalyzes the transcription of DNA into RNA using the four ribonucleoside triphosphates as substrates.</text>
</comment>
<dbReference type="Pfam" id="PF04998">
    <property type="entry name" value="RNA_pol_Rpb1_5"/>
    <property type="match status" value="1"/>
</dbReference>
<gene>
    <name evidence="14" type="ORF">HJC23_004367</name>
</gene>
<dbReference type="EC" id="2.7.7.6" evidence="11"/>
<dbReference type="SUPFAM" id="SSF64484">
    <property type="entry name" value="beta and beta-prime subunits of DNA dependent RNA-polymerase"/>
    <property type="match status" value="2"/>
</dbReference>
<feature type="region of interest" description="Disordered" evidence="12">
    <location>
        <begin position="1645"/>
        <end position="1746"/>
    </location>
</feature>
<proteinExistence type="inferred from homology"/>
<organism evidence="14 15">
    <name type="scientific">Cyclotella cryptica</name>
    <dbReference type="NCBI Taxonomy" id="29204"/>
    <lineage>
        <taxon>Eukaryota</taxon>
        <taxon>Sar</taxon>
        <taxon>Stramenopiles</taxon>
        <taxon>Ochrophyta</taxon>
        <taxon>Bacillariophyta</taxon>
        <taxon>Coscinodiscophyceae</taxon>
        <taxon>Thalassiosirophycidae</taxon>
        <taxon>Stephanodiscales</taxon>
        <taxon>Stephanodiscaceae</taxon>
        <taxon>Cyclotella</taxon>
    </lineage>
</organism>
<dbReference type="InterPro" id="IPR000722">
    <property type="entry name" value="RNA_pol_asu"/>
</dbReference>
<dbReference type="Gene3D" id="4.10.860.120">
    <property type="entry name" value="RNA polymerase II, clamp domain"/>
    <property type="match status" value="1"/>
</dbReference>
<comment type="caution">
    <text evidence="14">The sequence shown here is derived from an EMBL/GenBank/DDBJ whole genome shotgun (WGS) entry which is preliminary data.</text>
</comment>
<dbReference type="GO" id="GO:0003899">
    <property type="term" value="F:DNA-directed RNA polymerase activity"/>
    <property type="evidence" value="ECO:0007669"/>
    <property type="project" value="UniProtKB-EC"/>
</dbReference>
<feature type="compositionally biased region" description="Polar residues" evidence="12">
    <location>
        <begin position="381"/>
        <end position="390"/>
    </location>
</feature>
<evidence type="ECO:0000256" key="11">
    <source>
        <dbReference type="RuleBase" id="RU004279"/>
    </source>
</evidence>
<dbReference type="InterPro" id="IPR007083">
    <property type="entry name" value="RNA_pol_Rpb1_4"/>
</dbReference>
<dbReference type="InterPro" id="IPR042102">
    <property type="entry name" value="RNA_pol_Rpb1_3_sf"/>
</dbReference>
<dbReference type="GO" id="GO:0046872">
    <property type="term" value="F:metal ion binding"/>
    <property type="evidence" value="ECO:0007669"/>
    <property type="project" value="UniProtKB-KW"/>
</dbReference>
<dbReference type="Gene3D" id="3.30.70.2850">
    <property type="match status" value="1"/>
</dbReference>
<dbReference type="PANTHER" id="PTHR19376:SF11">
    <property type="entry name" value="DNA-DIRECTED RNA POLYMERASE I SUBUNIT RPA1"/>
    <property type="match status" value="1"/>
</dbReference>
<keyword evidence="3 11" id="KW-0240">DNA-directed RNA polymerase</keyword>
<dbReference type="EMBL" id="JABMIG020000176">
    <property type="protein sequence ID" value="KAL3787342.1"/>
    <property type="molecule type" value="Genomic_DNA"/>
</dbReference>
<dbReference type="CDD" id="cd01435">
    <property type="entry name" value="RNAP_I_RPA1_N"/>
    <property type="match status" value="1"/>
</dbReference>
<evidence type="ECO:0000256" key="2">
    <source>
        <dbReference type="ARBA" id="ARBA00006460"/>
    </source>
</evidence>
<comment type="subcellular location">
    <subcellularLocation>
        <location evidence="1">Nucleus</location>
    </subcellularLocation>
</comment>
<name>A0ABD3PH99_9STRA</name>
<evidence type="ECO:0000256" key="7">
    <source>
        <dbReference type="ARBA" id="ARBA00022833"/>
    </source>
</evidence>
<dbReference type="Pfam" id="PF04983">
    <property type="entry name" value="RNA_pol_Rpb1_3"/>
    <property type="match status" value="1"/>
</dbReference>
<dbReference type="Gene3D" id="2.40.40.20">
    <property type="match status" value="1"/>
</dbReference>
<evidence type="ECO:0000256" key="8">
    <source>
        <dbReference type="ARBA" id="ARBA00022842"/>
    </source>
</evidence>
<dbReference type="Gene3D" id="1.10.274.100">
    <property type="entry name" value="RNA polymerase Rpb1, domain 3"/>
    <property type="match status" value="1"/>
</dbReference>
<dbReference type="InterPro" id="IPR045867">
    <property type="entry name" value="DNA-dir_RpoC_beta_prime"/>
</dbReference>
<evidence type="ECO:0000313" key="15">
    <source>
        <dbReference type="Proteomes" id="UP001516023"/>
    </source>
</evidence>
<feature type="domain" description="RNA polymerase N-terminal" evidence="13">
    <location>
        <begin position="470"/>
        <end position="865"/>
    </location>
</feature>
<evidence type="ECO:0000256" key="3">
    <source>
        <dbReference type="ARBA" id="ARBA00022478"/>
    </source>
</evidence>
<comment type="similarity">
    <text evidence="2 11">Belongs to the RNA polymerase beta' chain family.</text>
</comment>
<dbReference type="InterPro" id="IPR015699">
    <property type="entry name" value="DNA-dir_RNA_pol1_lsu_N"/>
</dbReference>
<protein>
    <recommendedName>
        <fullName evidence="11">DNA-directed RNA polymerase subunit</fullName>
        <ecNumber evidence="11">2.7.7.6</ecNumber>
    </recommendedName>
</protein>
<evidence type="ECO:0000313" key="14">
    <source>
        <dbReference type="EMBL" id="KAL3787342.1"/>
    </source>
</evidence>
<sequence>MLSPIKSPTTMMVYDVPPTATMANINQSIIRHEPTSIQFGIYTDDEVRQRSVCEISSSLAFDALNTPLPRGLYDPLLGPTATAGGGDRDELCVTCGNVRNLCPGHFGHIELCVPVYHPLFFPRLLQLMKMKCLACHGFRLSARNCKVFALKLALVDGGRAQEALELDEVLASVAGRAEAAHTGGTNSKQMKRDLLNSTGVAIDKFIDEKMASLEGAGGPLVTLTMHERSVRRKILKDFQAACIKCPKCANCNAFSPKIRHDQFNKMFQVALPRRNAKSNIAERIRIRPACASIHGGEASHSDDQDIGTYPDSEDDIQGVGEDSTDDEEESDDGQDTHMIDSEAKEDDAPTKSKSKRRPKSTSDGVKDEDVDPTGGPISRKATVSTSKESTQDSFMHALEIEAQCRLTWNKEPFLCSKFFGCAHSPEHMSVTGEENYAMQDDFITTTARRNRPRSTSDAAEAISGGGKGYTLFFLRALPVPPSRFRPPIVMGNMTVEHSQNFYLSKVLELNARIRSAFATIHDLTSEEAELKRTSNDEKRLKKIRADKDKGQASMLEIWVDLQTTVNCFMDSTRDPKGTVNNAPNGIRQLLEKKEGIFRKHMMGKRVNYACRSVISPDPYIGTNEIGLPLHFAKTLTFPTPVTSLNIAEMRKLVERGPAEYPGAVWVEFPSGQRVDLSKMKDSSRHAIAARLLSDNGVVKVGRQLRDGDMVLMNRQVSPLFTKVVPGHENAGSYEEISMSCTTLNKLQMLDYDSIHRVDGYLAICQKSVAICRSGPTLHKPGIMAHRVRVLFSPTQNTLRMHYANCNTYNADYDGDEMNCHFPQSYLATAESHFIAGTDLQFIAPTDGGPLRGLIQDHVDAGVKLTCMNTFIGIEEYQQLLFAALGSLPGLELIRSDSSIELMPPAIRKPRELWTGKQVISTLLNHLRKGNDRDEDPSFNFPGLSMERKAKTPANAFGASWNEHLTIVRDGDLLQGVLDKAAFGATEFSLVHSIYEAYGPDRAGLILNAFGRLFTAYIQYYSGHSCRMEDLILTPDADEKRRKLVKEAYNIGSHAAKAWAESDGGKVEIPAASQSAKSREPLKPHEKAAVASKIGELLSGGDGKENAAALDAFMQSQVNPLASDIIKICLPDGLAVPFPENTFGLMVTTGAKGSMVNQSQVSCSLGQQALEGRRVPRMSSGRTLPSFAPYDPNPRADGFIADRFLTGVRPQEYYFHCMAGREGLVDTAVKTSRSGYLQRCLIKHLEELKVSYDHTVRDGDGGVVQFVYGEDGIDPTKAAHLDCELSNFQFLARNHKSLKKRYPSLPGSTLDVANSDYLRAQELQTNSITLFNRGSFVRARKSRTGSDWTRGAICEGWFDATIVKRHSDGNHFDIKYHHNGVIVEKVPRTVMFSYCGSNKTTAESFKCEIIKPGCPDPVLSDLTRRNGSYRLGSSGACISERVANLASKASDSPEVKKAMETSGLSIKGFHQIVAAKYGSALAHPGEAVGSIAAQSIGEPSTQMTLNTFHLAGAGANVTLGIPRLREIIMTASRELKTPTMSVPLKSSVSDREAIRLTRYFSKLSLMDLLASHCGITVRETLEKGAGSVWERCYYVTLKLHPAERIQEAFGLRLEDICHVVTKVFIPKLARVMKAEMKRNEAPGEFTKIDVAGGGSTDFVEPSDLDGTRKSKKKSSDDEYDDEVANEEDGVTGSRYGHKKEMTSYGEMDDDEKQMVKSSAKDLSDDDEDNDGPAVITEGEESDDEYDAKSVNTCRISRSKNSLILDPLRVDPSTCPLLMVGLVERAAGDTTVRARPKIKEGFVNNEEGRGRCLQTAGCNFEEIWSLEEDVVDHNKLISNDIWAIK</sequence>
<dbReference type="Pfam" id="PF00623">
    <property type="entry name" value="RNA_pol_Rpb1_2"/>
    <property type="match status" value="2"/>
</dbReference>
<evidence type="ECO:0000259" key="13">
    <source>
        <dbReference type="SMART" id="SM00663"/>
    </source>
</evidence>
<keyword evidence="8" id="KW-0460">Magnesium</keyword>
<dbReference type="InterPro" id="IPR007066">
    <property type="entry name" value="RNA_pol_Rpb1_3"/>
</dbReference>
<dbReference type="Gene3D" id="6.10.250.2940">
    <property type="match status" value="1"/>
</dbReference>
<dbReference type="PANTHER" id="PTHR19376">
    <property type="entry name" value="DNA-DIRECTED RNA POLYMERASE"/>
    <property type="match status" value="1"/>
</dbReference>
<comment type="catalytic activity">
    <reaction evidence="11">
        <text>RNA(n) + a ribonucleoside 5'-triphosphate = RNA(n+1) + diphosphate</text>
        <dbReference type="Rhea" id="RHEA:21248"/>
        <dbReference type="Rhea" id="RHEA-COMP:14527"/>
        <dbReference type="Rhea" id="RHEA-COMP:17342"/>
        <dbReference type="ChEBI" id="CHEBI:33019"/>
        <dbReference type="ChEBI" id="CHEBI:61557"/>
        <dbReference type="ChEBI" id="CHEBI:140395"/>
        <dbReference type="EC" id="2.7.7.6"/>
    </reaction>
</comment>
<dbReference type="InterPro" id="IPR007081">
    <property type="entry name" value="RNA_pol_Rpb1_5"/>
</dbReference>
<keyword evidence="9 11" id="KW-0804">Transcription</keyword>
<evidence type="ECO:0000256" key="6">
    <source>
        <dbReference type="ARBA" id="ARBA00022723"/>
    </source>
</evidence>
<evidence type="ECO:0000256" key="5">
    <source>
        <dbReference type="ARBA" id="ARBA00022695"/>
    </source>
</evidence>
<dbReference type="InterPro" id="IPR044893">
    <property type="entry name" value="RNA_pol_Rpb1_clamp_domain"/>
</dbReference>
<keyword evidence="7" id="KW-0862">Zinc</keyword>
<dbReference type="InterPro" id="IPR007080">
    <property type="entry name" value="RNA_pol_Rpb1_1"/>
</dbReference>
<evidence type="ECO:0000256" key="4">
    <source>
        <dbReference type="ARBA" id="ARBA00022679"/>
    </source>
</evidence>
<dbReference type="Gene3D" id="3.30.1490.180">
    <property type="entry name" value="RNA polymerase ii"/>
    <property type="match status" value="1"/>
</dbReference>
<dbReference type="Proteomes" id="UP001516023">
    <property type="component" value="Unassembled WGS sequence"/>
</dbReference>
<dbReference type="Pfam" id="PF04997">
    <property type="entry name" value="RNA_pol_Rpb1_1"/>
    <property type="match status" value="1"/>
</dbReference>
<dbReference type="Gene3D" id="6.20.50.80">
    <property type="match status" value="1"/>
</dbReference>
<evidence type="ECO:0000256" key="12">
    <source>
        <dbReference type="SAM" id="MobiDB-lite"/>
    </source>
</evidence>
<evidence type="ECO:0000256" key="1">
    <source>
        <dbReference type="ARBA" id="ARBA00004123"/>
    </source>
</evidence>
<keyword evidence="6" id="KW-0479">Metal-binding</keyword>
<evidence type="ECO:0000256" key="10">
    <source>
        <dbReference type="ARBA" id="ARBA00023242"/>
    </source>
</evidence>
<dbReference type="GO" id="GO:0005736">
    <property type="term" value="C:RNA polymerase I complex"/>
    <property type="evidence" value="ECO:0007669"/>
    <property type="project" value="UniProtKB-ARBA"/>
</dbReference>
<dbReference type="InterPro" id="IPR038120">
    <property type="entry name" value="Rpb1_funnel_sf"/>
</dbReference>
<dbReference type="InterPro" id="IPR006592">
    <property type="entry name" value="RNA_pol_N"/>
</dbReference>
<feature type="compositionally biased region" description="Acidic residues" evidence="12">
    <location>
        <begin position="1676"/>
        <end position="1688"/>
    </location>
</feature>
<dbReference type="Gene3D" id="1.10.132.30">
    <property type="match status" value="1"/>
</dbReference>